<keyword evidence="5" id="KW-1185">Reference proteome</keyword>
<feature type="domain" description="EF-hand" evidence="3">
    <location>
        <begin position="2"/>
        <end position="37"/>
    </location>
</feature>
<dbReference type="PROSITE" id="PS00018">
    <property type="entry name" value="EF_HAND_1"/>
    <property type="match status" value="1"/>
</dbReference>
<dbReference type="Gene3D" id="1.10.238.10">
    <property type="entry name" value="EF-hand"/>
    <property type="match status" value="1"/>
</dbReference>
<keyword evidence="1" id="KW-0106">Calcium</keyword>
<name>A0AAD8WMB6_LOLMU</name>
<reference evidence="4" key="1">
    <citation type="submission" date="2023-07" db="EMBL/GenBank/DDBJ databases">
        <title>A chromosome-level genome assembly of Lolium multiflorum.</title>
        <authorList>
            <person name="Chen Y."/>
            <person name="Copetti D."/>
            <person name="Kolliker R."/>
            <person name="Studer B."/>
        </authorList>
    </citation>
    <scope>NUCLEOTIDE SEQUENCE</scope>
    <source>
        <strain evidence="4">02402/16</strain>
        <tissue evidence="4">Leaf</tissue>
    </source>
</reference>
<dbReference type="Proteomes" id="UP001231189">
    <property type="component" value="Unassembled WGS sequence"/>
</dbReference>
<dbReference type="GO" id="GO:0005509">
    <property type="term" value="F:calcium ion binding"/>
    <property type="evidence" value="ECO:0007669"/>
    <property type="project" value="InterPro"/>
</dbReference>
<evidence type="ECO:0000256" key="1">
    <source>
        <dbReference type="ARBA" id="ARBA00022837"/>
    </source>
</evidence>
<evidence type="ECO:0000313" key="4">
    <source>
        <dbReference type="EMBL" id="KAK1667301.1"/>
    </source>
</evidence>
<evidence type="ECO:0000256" key="2">
    <source>
        <dbReference type="SAM" id="MobiDB-lite"/>
    </source>
</evidence>
<dbReference type="InterPro" id="IPR011992">
    <property type="entry name" value="EF-hand-dom_pair"/>
</dbReference>
<gene>
    <name evidence="4" type="ORF">QYE76_055460</name>
</gene>
<dbReference type="EMBL" id="JAUUTY010000003">
    <property type="protein sequence ID" value="KAK1667301.1"/>
    <property type="molecule type" value="Genomic_DNA"/>
</dbReference>
<sequence>MVASAKFRRVFAAFDQDGDGKISEAELRLCMKAALGGDMPQNRRTEERKNEGQAAAMDAAIGPHPRRAAAPATNRLSFTSVVPWRCISGVRHIGICCGGCRRHRPCFSSAPHAQRADRPLLLLATEALAAAPSGVPPRRTAA</sequence>
<feature type="region of interest" description="Disordered" evidence="2">
    <location>
        <begin position="38"/>
        <end position="68"/>
    </location>
</feature>
<dbReference type="SUPFAM" id="SSF47473">
    <property type="entry name" value="EF-hand"/>
    <property type="match status" value="1"/>
</dbReference>
<dbReference type="CDD" id="cd00051">
    <property type="entry name" value="EFh"/>
    <property type="match status" value="1"/>
</dbReference>
<dbReference type="Pfam" id="PF00036">
    <property type="entry name" value="EF-hand_1"/>
    <property type="match status" value="1"/>
</dbReference>
<comment type="caution">
    <text evidence="4">The sequence shown here is derived from an EMBL/GenBank/DDBJ whole genome shotgun (WGS) entry which is preliminary data.</text>
</comment>
<organism evidence="4 5">
    <name type="scientific">Lolium multiflorum</name>
    <name type="common">Italian ryegrass</name>
    <name type="synonym">Lolium perenne subsp. multiflorum</name>
    <dbReference type="NCBI Taxonomy" id="4521"/>
    <lineage>
        <taxon>Eukaryota</taxon>
        <taxon>Viridiplantae</taxon>
        <taxon>Streptophyta</taxon>
        <taxon>Embryophyta</taxon>
        <taxon>Tracheophyta</taxon>
        <taxon>Spermatophyta</taxon>
        <taxon>Magnoliopsida</taxon>
        <taxon>Liliopsida</taxon>
        <taxon>Poales</taxon>
        <taxon>Poaceae</taxon>
        <taxon>BOP clade</taxon>
        <taxon>Pooideae</taxon>
        <taxon>Poodae</taxon>
        <taxon>Poeae</taxon>
        <taxon>Poeae Chloroplast Group 2 (Poeae type)</taxon>
        <taxon>Loliodinae</taxon>
        <taxon>Loliinae</taxon>
        <taxon>Lolium</taxon>
    </lineage>
</organism>
<evidence type="ECO:0000259" key="3">
    <source>
        <dbReference type="PROSITE" id="PS50222"/>
    </source>
</evidence>
<proteinExistence type="predicted"/>
<dbReference type="InterPro" id="IPR018247">
    <property type="entry name" value="EF_Hand_1_Ca_BS"/>
</dbReference>
<evidence type="ECO:0000313" key="5">
    <source>
        <dbReference type="Proteomes" id="UP001231189"/>
    </source>
</evidence>
<protein>
    <recommendedName>
        <fullName evidence="3">EF-hand domain-containing protein</fullName>
    </recommendedName>
</protein>
<accession>A0AAD8WMB6</accession>
<dbReference type="PROSITE" id="PS50222">
    <property type="entry name" value="EF_HAND_2"/>
    <property type="match status" value="1"/>
</dbReference>
<dbReference type="AlphaFoldDB" id="A0AAD8WMB6"/>
<feature type="compositionally biased region" description="Basic and acidic residues" evidence="2">
    <location>
        <begin position="41"/>
        <end position="51"/>
    </location>
</feature>
<dbReference type="SMART" id="SM00054">
    <property type="entry name" value="EFh"/>
    <property type="match status" value="1"/>
</dbReference>
<dbReference type="InterPro" id="IPR002048">
    <property type="entry name" value="EF_hand_dom"/>
</dbReference>